<gene>
    <name evidence="1" type="ORF">J2S59_000322</name>
</gene>
<evidence type="ECO:0000313" key="2">
    <source>
        <dbReference type="Proteomes" id="UP001240447"/>
    </source>
</evidence>
<sequence>MKKEREALASLLIAGADTPEALAELVAAELDRVRGERTTHSITFRTGTSTPLFFSFGPYSTQAQALKAWEKHPCRGLATGWAVASTTSAEGVEQLVADIDTPPEPKGDFAEVAKDVKARRNGWGGKAVDRDNHLP</sequence>
<keyword evidence="2" id="KW-1185">Reference proteome</keyword>
<organism evidence="1 2">
    <name type="scientific">Nocardioides massiliensis</name>
    <dbReference type="NCBI Taxonomy" id="1325935"/>
    <lineage>
        <taxon>Bacteria</taxon>
        <taxon>Bacillati</taxon>
        <taxon>Actinomycetota</taxon>
        <taxon>Actinomycetes</taxon>
        <taxon>Propionibacteriales</taxon>
        <taxon>Nocardioidaceae</taxon>
        <taxon>Nocardioides</taxon>
    </lineage>
</organism>
<dbReference type="EMBL" id="JAUSQM010000001">
    <property type="protein sequence ID" value="MDP9820513.1"/>
    <property type="molecule type" value="Genomic_DNA"/>
</dbReference>
<proteinExistence type="predicted"/>
<protein>
    <submittedName>
        <fullName evidence="1">Uncharacterized protein</fullName>
    </submittedName>
</protein>
<name>A0ABT9NJB7_9ACTN</name>
<evidence type="ECO:0000313" key="1">
    <source>
        <dbReference type="EMBL" id="MDP9820513.1"/>
    </source>
</evidence>
<dbReference type="RefSeq" id="WP_181641722.1">
    <property type="nucleotide sequence ID" value="NZ_CCXJ01000178.1"/>
</dbReference>
<reference evidence="1 2" key="1">
    <citation type="submission" date="2023-07" db="EMBL/GenBank/DDBJ databases">
        <title>Sequencing the genomes of 1000 actinobacteria strains.</title>
        <authorList>
            <person name="Klenk H.-P."/>
        </authorList>
    </citation>
    <scope>NUCLEOTIDE SEQUENCE [LARGE SCALE GENOMIC DNA]</scope>
    <source>
        <strain evidence="1 2">GD13</strain>
    </source>
</reference>
<dbReference type="Proteomes" id="UP001240447">
    <property type="component" value="Unassembled WGS sequence"/>
</dbReference>
<comment type="caution">
    <text evidence="1">The sequence shown here is derived from an EMBL/GenBank/DDBJ whole genome shotgun (WGS) entry which is preliminary data.</text>
</comment>
<accession>A0ABT9NJB7</accession>